<reference evidence="2 3" key="1">
    <citation type="journal article" date="2021" name="Commun. Biol.">
        <title>The genome of Shorea leprosula (Dipterocarpaceae) highlights the ecological relevance of drought in aseasonal tropical rainforests.</title>
        <authorList>
            <person name="Ng K.K.S."/>
            <person name="Kobayashi M.J."/>
            <person name="Fawcett J.A."/>
            <person name="Hatakeyama M."/>
            <person name="Paape T."/>
            <person name="Ng C.H."/>
            <person name="Ang C.C."/>
            <person name="Tnah L.H."/>
            <person name="Lee C.T."/>
            <person name="Nishiyama T."/>
            <person name="Sese J."/>
            <person name="O'Brien M.J."/>
            <person name="Copetti D."/>
            <person name="Mohd Noor M.I."/>
            <person name="Ong R.C."/>
            <person name="Putra M."/>
            <person name="Sireger I.Z."/>
            <person name="Indrioko S."/>
            <person name="Kosugi Y."/>
            <person name="Izuno A."/>
            <person name="Isagi Y."/>
            <person name="Lee S.L."/>
            <person name="Shimizu K.K."/>
        </authorList>
    </citation>
    <scope>NUCLEOTIDE SEQUENCE [LARGE SCALE GENOMIC DNA]</scope>
    <source>
        <strain evidence="2">214</strain>
    </source>
</reference>
<keyword evidence="3" id="KW-1185">Reference proteome</keyword>
<dbReference type="EMBL" id="BPVZ01000494">
    <property type="protein sequence ID" value="GKV51384.1"/>
    <property type="molecule type" value="Genomic_DNA"/>
</dbReference>
<protein>
    <recommendedName>
        <fullName evidence="1">E3 ubiquitin-protein ligase WAV3-like C-terminal domain-containing protein</fullName>
    </recommendedName>
</protein>
<feature type="domain" description="E3 ubiquitin-protein ligase WAV3-like C-terminal" evidence="1">
    <location>
        <begin position="94"/>
        <end position="166"/>
    </location>
</feature>
<dbReference type="Proteomes" id="UP001054252">
    <property type="component" value="Unassembled WGS sequence"/>
</dbReference>
<name>A0AAV5MQV7_9ROSI</name>
<dbReference type="Pfam" id="PF25243">
    <property type="entry name" value="WAV3_C"/>
    <property type="match status" value="1"/>
</dbReference>
<evidence type="ECO:0000313" key="2">
    <source>
        <dbReference type="EMBL" id="GKV51384.1"/>
    </source>
</evidence>
<organism evidence="2 3">
    <name type="scientific">Rubroshorea leprosula</name>
    <dbReference type="NCBI Taxonomy" id="152421"/>
    <lineage>
        <taxon>Eukaryota</taxon>
        <taxon>Viridiplantae</taxon>
        <taxon>Streptophyta</taxon>
        <taxon>Embryophyta</taxon>
        <taxon>Tracheophyta</taxon>
        <taxon>Spermatophyta</taxon>
        <taxon>Magnoliopsida</taxon>
        <taxon>eudicotyledons</taxon>
        <taxon>Gunneridae</taxon>
        <taxon>Pentapetalae</taxon>
        <taxon>rosids</taxon>
        <taxon>malvids</taxon>
        <taxon>Malvales</taxon>
        <taxon>Dipterocarpaceae</taxon>
        <taxon>Rubroshorea</taxon>
    </lineage>
</organism>
<accession>A0AAV5MQV7</accession>
<evidence type="ECO:0000259" key="1">
    <source>
        <dbReference type="Pfam" id="PF25243"/>
    </source>
</evidence>
<proteinExistence type="predicted"/>
<dbReference type="InterPro" id="IPR057427">
    <property type="entry name" value="WAV3_C"/>
</dbReference>
<comment type="caution">
    <text evidence="2">The sequence shown here is derived from an EMBL/GenBank/DDBJ whole genome shotgun (WGS) entry which is preliminary data.</text>
</comment>
<sequence length="226" mass="26286">MWHFYAEMDKPPGQIILRQCPVLPPTSTRRWIPSNPLVRRLTVHLHEWFRCQIHHRLVNQWPCLYKDPATQEVVYDRDQGVLVPPPHSGGRATSPKIEQLRYLFISTRAIAESRRLIEHNDLTSANHLLASSRALLVQSNSMLAEEYIRALEAELAELQWRRQQMVEVQRRRTNEREAMPVVMGENGEPLTPTSAWRAAEKLAKVAIMKKLMNRVSDLHGFENARF</sequence>
<evidence type="ECO:0000313" key="3">
    <source>
        <dbReference type="Proteomes" id="UP001054252"/>
    </source>
</evidence>
<dbReference type="AlphaFoldDB" id="A0AAV5MQV7"/>
<gene>
    <name evidence="2" type="ORF">SLEP1_g58047</name>
</gene>